<evidence type="ECO:0000313" key="2">
    <source>
        <dbReference type="EMBL" id="KUP93164.1"/>
    </source>
</evidence>
<feature type="signal peptide" evidence="1">
    <location>
        <begin position="1"/>
        <end position="21"/>
    </location>
</feature>
<accession>A0A132BY00</accession>
<dbReference type="OrthoDB" id="7827420at2"/>
<evidence type="ECO:0000256" key="1">
    <source>
        <dbReference type="SAM" id="SignalP"/>
    </source>
</evidence>
<keyword evidence="1" id="KW-0732">Signal</keyword>
<feature type="chain" id="PRO_5007288623" evidence="1">
    <location>
        <begin position="22"/>
        <end position="269"/>
    </location>
</feature>
<dbReference type="Proteomes" id="UP000068382">
    <property type="component" value="Unassembled WGS sequence"/>
</dbReference>
<organism evidence="2 3">
    <name type="scientific">Tritonibacter horizontis</name>
    <dbReference type="NCBI Taxonomy" id="1768241"/>
    <lineage>
        <taxon>Bacteria</taxon>
        <taxon>Pseudomonadati</taxon>
        <taxon>Pseudomonadota</taxon>
        <taxon>Alphaproteobacteria</taxon>
        <taxon>Rhodobacterales</taxon>
        <taxon>Paracoccaceae</taxon>
        <taxon>Tritonibacter</taxon>
    </lineage>
</organism>
<sequence>MRILSLGGALAALFMTSGCLGDGDVVPVNLDYAYTNYGYINSGDFQAGSFLLWNKTEGQMVHLSDIPGFDAPVHPRDKTVQTAFYSSGADLGLGARKGVIQAHADALIAANSSFEIAYPNTVAFDKYLSRVSRYLGEDIREGGDLLDEWNFRDAVNADNLYYVLIRKVTYGDGIELKVHGEARAEGGFQVLLKGADVSVALKGKGLQRIAGTNTEVAFDVVVLRPYWSDNGDGGQNPAFSPQRWVDVSDLPELFRKTAARDPERPRRQR</sequence>
<proteinExistence type="predicted"/>
<protein>
    <submittedName>
        <fullName evidence="2">Uncharacterized protein</fullName>
    </submittedName>
</protein>
<dbReference type="EMBL" id="LPUY01000059">
    <property type="protein sequence ID" value="KUP93164.1"/>
    <property type="molecule type" value="Genomic_DNA"/>
</dbReference>
<gene>
    <name evidence="2" type="ORF">TRIHO_19500</name>
</gene>
<reference evidence="2 3" key="1">
    <citation type="submission" date="2015-12" db="EMBL/GenBank/DDBJ databases">
        <title>Genome sequence of the marine Rhodobacteraceae strain O3.65, Candidatus Tritonibacter horizontis.</title>
        <authorList>
            <person name="Poehlein A."/>
            <person name="Giebel H.A."/>
            <person name="Voget S."/>
            <person name="Brinkhoff T."/>
        </authorList>
    </citation>
    <scope>NUCLEOTIDE SEQUENCE [LARGE SCALE GENOMIC DNA]</scope>
    <source>
        <strain evidence="2 3">O3.65</strain>
    </source>
</reference>
<evidence type="ECO:0000313" key="3">
    <source>
        <dbReference type="Proteomes" id="UP000068382"/>
    </source>
</evidence>
<comment type="caution">
    <text evidence="2">The sequence shown here is derived from an EMBL/GenBank/DDBJ whole genome shotgun (WGS) entry which is preliminary data.</text>
</comment>
<dbReference type="RefSeq" id="WP_068242559.1">
    <property type="nucleotide sequence ID" value="NZ_LPUY01000059.1"/>
</dbReference>
<keyword evidence="3" id="KW-1185">Reference proteome</keyword>
<dbReference type="AlphaFoldDB" id="A0A132BY00"/>
<dbReference type="PROSITE" id="PS51257">
    <property type="entry name" value="PROKAR_LIPOPROTEIN"/>
    <property type="match status" value="1"/>
</dbReference>
<name>A0A132BY00_9RHOB</name>